<name>A0A9P4R3H2_9PLEO</name>
<dbReference type="AlphaFoldDB" id="A0A9P4R3H2"/>
<sequence>MQMAVSFPIRIYQQRYANRTTRELGIMFLWVDALCIVQDDPDDKLREIAQMPQVYRCAAITIAVSAHSTVTEGFLQPHTGVSIGGAVIELPFEEHDARPGTRCDLDRSSPLDDKISWSTWRYQTAKQWYKLLELYTSRRISVPTDRIIAISAIAKEFGDRIGHDIYLAGHWKSMLPFDLAWRVETHGLPRPMEYQGPSWSWIGINGYVEWIFDSRGESSPKMEEKAELLAHHVVLENAFAPSEW</sequence>
<organism evidence="2 3">
    <name type="scientific">Polyplosphaeria fusca</name>
    <dbReference type="NCBI Taxonomy" id="682080"/>
    <lineage>
        <taxon>Eukaryota</taxon>
        <taxon>Fungi</taxon>
        <taxon>Dikarya</taxon>
        <taxon>Ascomycota</taxon>
        <taxon>Pezizomycotina</taxon>
        <taxon>Dothideomycetes</taxon>
        <taxon>Pleosporomycetidae</taxon>
        <taxon>Pleosporales</taxon>
        <taxon>Tetraplosphaeriaceae</taxon>
        <taxon>Polyplosphaeria</taxon>
    </lineage>
</organism>
<proteinExistence type="predicted"/>
<evidence type="ECO:0000313" key="2">
    <source>
        <dbReference type="EMBL" id="KAF2736226.1"/>
    </source>
</evidence>
<dbReference type="OrthoDB" id="2958217at2759"/>
<dbReference type="EMBL" id="ML996127">
    <property type="protein sequence ID" value="KAF2736226.1"/>
    <property type="molecule type" value="Genomic_DNA"/>
</dbReference>
<comment type="caution">
    <text evidence="2">The sequence shown here is derived from an EMBL/GenBank/DDBJ whole genome shotgun (WGS) entry which is preliminary data.</text>
</comment>
<protein>
    <submittedName>
        <fullName evidence="2">HET-domain-containing protein</fullName>
    </submittedName>
</protein>
<evidence type="ECO:0000313" key="3">
    <source>
        <dbReference type="Proteomes" id="UP000799444"/>
    </source>
</evidence>
<dbReference type="Proteomes" id="UP000799444">
    <property type="component" value="Unassembled WGS sequence"/>
</dbReference>
<feature type="domain" description="Heterokaryon incompatibility" evidence="1">
    <location>
        <begin position="17"/>
        <end position="78"/>
    </location>
</feature>
<dbReference type="PANTHER" id="PTHR33112">
    <property type="entry name" value="DOMAIN PROTEIN, PUTATIVE-RELATED"/>
    <property type="match status" value="1"/>
</dbReference>
<gene>
    <name evidence="2" type="ORF">EJ04DRAFT_490262</name>
</gene>
<dbReference type="InterPro" id="IPR010730">
    <property type="entry name" value="HET"/>
</dbReference>
<dbReference type="Pfam" id="PF06985">
    <property type="entry name" value="HET"/>
    <property type="match status" value="1"/>
</dbReference>
<dbReference type="PANTHER" id="PTHR33112:SF16">
    <property type="entry name" value="HETEROKARYON INCOMPATIBILITY DOMAIN-CONTAINING PROTEIN"/>
    <property type="match status" value="1"/>
</dbReference>
<keyword evidence="3" id="KW-1185">Reference proteome</keyword>
<reference evidence="2" key="1">
    <citation type="journal article" date="2020" name="Stud. Mycol.">
        <title>101 Dothideomycetes genomes: a test case for predicting lifestyles and emergence of pathogens.</title>
        <authorList>
            <person name="Haridas S."/>
            <person name="Albert R."/>
            <person name="Binder M."/>
            <person name="Bloem J."/>
            <person name="Labutti K."/>
            <person name="Salamov A."/>
            <person name="Andreopoulos B."/>
            <person name="Baker S."/>
            <person name="Barry K."/>
            <person name="Bills G."/>
            <person name="Bluhm B."/>
            <person name="Cannon C."/>
            <person name="Castanera R."/>
            <person name="Culley D."/>
            <person name="Daum C."/>
            <person name="Ezra D."/>
            <person name="Gonzalez J."/>
            <person name="Henrissat B."/>
            <person name="Kuo A."/>
            <person name="Liang C."/>
            <person name="Lipzen A."/>
            <person name="Lutzoni F."/>
            <person name="Magnuson J."/>
            <person name="Mondo S."/>
            <person name="Nolan M."/>
            <person name="Ohm R."/>
            <person name="Pangilinan J."/>
            <person name="Park H.-J."/>
            <person name="Ramirez L."/>
            <person name="Alfaro M."/>
            <person name="Sun H."/>
            <person name="Tritt A."/>
            <person name="Yoshinaga Y."/>
            <person name="Zwiers L.-H."/>
            <person name="Turgeon B."/>
            <person name="Goodwin S."/>
            <person name="Spatafora J."/>
            <person name="Crous P."/>
            <person name="Grigoriev I."/>
        </authorList>
    </citation>
    <scope>NUCLEOTIDE SEQUENCE</scope>
    <source>
        <strain evidence="2">CBS 125425</strain>
    </source>
</reference>
<accession>A0A9P4R3H2</accession>
<evidence type="ECO:0000259" key="1">
    <source>
        <dbReference type="Pfam" id="PF06985"/>
    </source>
</evidence>